<feature type="compositionally biased region" description="Basic and acidic residues" evidence="17">
    <location>
        <begin position="314"/>
        <end position="344"/>
    </location>
</feature>
<dbReference type="CDD" id="cd07969">
    <property type="entry name" value="OBF_DNA_ligase_I"/>
    <property type="match status" value="1"/>
</dbReference>
<keyword evidence="10 15" id="KW-0234">DNA repair</keyword>
<evidence type="ECO:0000256" key="11">
    <source>
        <dbReference type="ARBA" id="ARBA00023242"/>
    </source>
</evidence>
<evidence type="ECO:0000256" key="6">
    <source>
        <dbReference type="ARBA" id="ARBA00022741"/>
    </source>
</evidence>
<dbReference type="EMBL" id="HADW01014232">
    <property type="protein sequence ID" value="SBP15632.1"/>
    <property type="molecule type" value="Transcribed_RNA"/>
</dbReference>
<dbReference type="GO" id="GO:0005524">
    <property type="term" value="F:ATP binding"/>
    <property type="evidence" value="ECO:0007669"/>
    <property type="project" value="UniProtKB-KW"/>
</dbReference>
<keyword evidence="3 15" id="KW-0436">Ligase</keyword>
<reference evidence="19" key="1">
    <citation type="submission" date="2016-05" db="EMBL/GenBank/DDBJ databases">
        <authorList>
            <person name="Lavstsen T."/>
            <person name="Jespersen J.S."/>
        </authorList>
    </citation>
    <scope>NUCLEOTIDE SEQUENCE</scope>
    <source>
        <tissue evidence="19">Brain</tissue>
    </source>
</reference>
<dbReference type="InterPro" id="IPR050191">
    <property type="entry name" value="ATP-dep_DNA_ligase"/>
</dbReference>
<dbReference type="GO" id="GO:0051301">
    <property type="term" value="P:cell division"/>
    <property type="evidence" value="ECO:0007669"/>
    <property type="project" value="UniProtKB-KW"/>
</dbReference>
<keyword evidence="5" id="KW-0235">DNA replication</keyword>
<dbReference type="GO" id="GO:0005634">
    <property type="term" value="C:nucleus"/>
    <property type="evidence" value="ECO:0007669"/>
    <property type="project" value="UniProtKB-SubCell"/>
</dbReference>
<evidence type="ECO:0000256" key="12">
    <source>
        <dbReference type="ARBA" id="ARBA00023306"/>
    </source>
</evidence>
<evidence type="ECO:0000256" key="17">
    <source>
        <dbReference type="SAM" id="MobiDB-lite"/>
    </source>
</evidence>
<dbReference type="FunFam" id="2.40.50.140:FF:000062">
    <property type="entry name" value="DNA ligase"/>
    <property type="match status" value="1"/>
</dbReference>
<dbReference type="InterPro" id="IPR016059">
    <property type="entry name" value="DNA_ligase_ATP-dep_CS"/>
</dbReference>
<proteinExistence type="inferred from homology"/>
<evidence type="ECO:0000256" key="15">
    <source>
        <dbReference type="RuleBase" id="RU000617"/>
    </source>
</evidence>
<dbReference type="InterPro" id="IPR036599">
    <property type="entry name" value="DNA_ligase_N_sf"/>
</dbReference>
<dbReference type="GO" id="GO:0005739">
    <property type="term" value="C:mitochondrion"/>
    <property type="evidence" value="ECO:0007669"/>
    <property type="project" value="TreeGrafter"/>
</dbReference>
<sequence>MQRSIASFFQPKSKEDTLKKSTDEAAKKPVKSPLKVQNGVQEADSPIKKVAKRSRQILDSDEDEAPVVKEQAATEEQEDKEAKSEKKDDTLKEVSTPLSPPAAPVTPVTPATPASSASSGSPSTPSSISPPGIVKRKTARKMFPKRKLDESSSGGESRREESKVTEEQGQQNKRPRVESCVSSAGNTDEPMEEGAEEERVEKAATEANSPDEEVENKKKEEAEKAKTEEEQVKKRSSDEREKKAEGAERKNGAKEKTDDEKGSTVAKEEVVEKDTRDTGSPKSQKQKEVKEQKDKEPAKKAPISSFFAPRKAAVKTEKTETNEGEKKTLRKSSEEERKDKKSESTSEQTDYNPSRPNYHPVEHACWKQGQKVPYLAVARTFEKIEEDSGRLRNIETLSNLLRSVLLLSPDDLLCCVYLCLNQLGPAYLGMELGVGETVLMKAVAQATGRQLDKIKAEAQEKGDLGLVAESSRSNQRMMFQPASLTAGGVFRKLKEIASMSGNSAMNKKIDIIKGLFVACRFTEARYIVRSLAGKLRIGLAEQSVLSALSQAVCLTPPGQGFPPAVMDAGKGMSTESRRAWIEEKSLVLKQTYCEMPNYDVIIPVLLKEGIDQLPNHCKLTPGIPLRPMLAHPTKGVGEVMKRFDEAAFTCEYKYDGERAQIHILESGEVRIFSRNQEDNTSKYPDIISRIPKVKKDSVVSCVLDSEAVAWDREKKQIQPFQVLTTRKRKDVDASEIKVQVCVYAFDLLYLNGESLVRQPLCRRRALLRESFSETEGEFQFARFIDSDNTDIIAEFLEQSVRDSCEGLMVKTLEKDATYEIAKRSHNWLKLKKDYLDGVGDTVDLCVIGAYLGKGKRTGTYGGFLLACYDEENEEFQSVCKIGTGFKDEDLEQHYKFLKEHILSKPRPYYRVDQSAEPDVWLDAVQVWEVKCADLSLSPVYKAAMGTVDPEKGISLRFPRFLRIRDDKKPEDATSGAQIADLYKKQQQIQNQGDKADPEDYY</sequence>
<dbReference type="GO" id="GO:0071897">
    <property type="term" value="P:DNA biosynthetic process"/>
    <property type="evidence" value="ECO:0007669"/>
    <property type="project" value="InterPro"/>
</dbReference>
<feature type="compositionally biased region" description="Basic and acidic residues" evidence="17">
    <location>
        <begin position="146"/>
        <end position="166"/>
    </location>
</feature>
<dbReference type="GO" id="GO:1903461">
    <property type="term" value="P:Okazaki fragment processing involved in mitotic DNA replication"/>
    <property type="evidence" value="ECO:0007669"/>
    <property type="project" value="TreeGrafter"/>
</dbReference>
<dbReference type="GO" id="GO:0006310">
    <property type="term" value="P:DNA recombination"/>
    <property type="evidence" value="ECO:0007669"/>
    <property type="project" value="UniProtKB-KW"/>
</dbReference>
<feature type="compositionally biased region" description="Basic and acidic residues" evidence="17">
    <location>
        <begin position="80"/>
        <end position="92"/>
    </location>
</feature>
<evidence type="ECO:0000256" key="13">
    <source>
        <dbReference type="ARBA" id="ARBA00034003"/>
    </source>
</evidence>
<evidence type="ECO:0000256" key="4">
    <source>
        <dbReference type="ARBA" id="ARBA00022618"/>
    </source>
</evidence>
<dbReference type="CDD" id="cd07900">
    <property type="entry name" value="Adenylation_DNA_ligase_I_Euk"/>
    <property type="match status" value="1"/>
</dbReference>
<dbReference type="GO" id="GO:0006281">
    <property type="term" value="P:DNA repair"/>
    <property type="evidence" value="ECO:0007669"/>
    <property type="project" value="UniProtKB-KW"/>
</dbReference>
<evidence type="ECO:0000256" key="9">
    <source>
        <dbReference type="ARBA" id="ARBA00023172"/>
    </source>
</evidence>
<dbReference type="AlphaFoldDB" id="A0A1A7Y584"/>
<dbReference type="PROSITE" id="PS00697">
    <property type="entry name" value="DNA_LIGASE_A1"/>
    <property type="match status" value="1"/>
</dbReference>
<dbReference type="SUPFAM" id="SSF50249">
    <property type="entry name" value="Nucleic acid-binding proteins"/>
    <property type="match status" value="1"/>
</dbReference>
<dbReference type="PANTHER" id="PTHR45674">
    <property type="entry name" value="DNA LIGASE 1/3 FAMILY MEMBER"/>
    <property type="match status" value="1"/>
</dbReference>
<evidence type="ECO:0000256" key="7">
    <source>
        <dbReference type="ARBA" id="ARBA00022763"/>
    </source>
</evidence>
<feature type="compositionally biased region" description="Low complexity" evidence="17">
    <location>
        <begin position="105"/>
        <end position="131"/>
    </location>
</feature>
<feature type="compositionally biased region" description="Basic residues" evidence="17">
    <location>
        <begin position="134"/>
        <end position="145"/>
    </location>
</feature>
<dbReference type="Gene3D" id="3.30.1490.70">
    <property type="match status" value="1"/>
</dbReference>
<dbReference type="PROSITE" id="PS50160">
    <property type="entry name" value="DNA_LIGASE_A3"/>
    <property type="match status" value="1"/>
</dbReference>
<dbReference type="InterPro" id="IPR012309">
    <property type="entry name" value="DNA_ligase_ATP-dep_C"/>
</dbReference>
<evidence type="ECO:0000256" key="16">
    <source>
        <dbReference type="RuleBase" id="RU004196"/>
    </source>
</evidence>
<organism evidence="19">
    <name type="scientific">Iconisemion striatum</name>
    <dbReference type="NCBI Taxonomy" id="60296"/>
    <lineage>
        <taxon>Eukaryota</taxon>
        <taxon>Metazoa</taxon>
        <taxon>Chordata</taxon>
        <taxon>Craniata</taxon>
        <taxon>Vertebrata</taxon>
        <taxon>Euteleostomi</taxon>
        <taxon>Actinopterygii</taxon>
        <taxon>Neopterygii</taxon>
        <taxon>Teleostei</taxon>
        <taxon>Neoteleostei</taxon>
        <taxon>Acanthomorphata</taxon>
        <taxon>Ovalentaria</taxon>
        <taxon>Atherinomorphae</taxon>
        <taxon>Cyprinodontiformes</taxon>
        <taxon>Nothobranchiidae</taxon>
        <taxon>Iconisemion</taxon>
    </lineage>
</organism>
<feature type="region of interest" description="Disordered" evidence="17">
    <location>
        <begin position="967"/>
        <end position="1001"/>
    </location>
</feature>
<keyword evidence="6 15" id="KW-0547">Nucleotide-binding</keyword>
<dbReference type="SUPFAM" id="SSF117018">
    <property type="entry name" value="ATP-dependent DNA ligase DNA-binding domain"/>
    <property type="match status" value="1"/>
</dbReference>
<gene>
    <name evidence="19" type="primary">LIG1</name>
</gene>
<name>A0A1A7Y584_9TELE</name>
<comment type="subcellular location">
    <subcellularLocation>
        <location evidence="1">Nucleus</location>
    </subcellularLocation>
</comment>
<feature type="region of interest" description="Disordered" evidence="17">
    <location>
        <begin position="1"/>
        <end position="357"/>
    </location>
</feature>
<comment type="catalytic activity">
    <reaction evidence="13 15">
        <text>ATP + (deoxyribonucleotide)n-3'-hydroxyl + 5'-phospho-(deoxyribonucleotide)m = (deoxyribonucleotide)n+m + AMP + diphosphate.</text>
        <dbReference type="EC" id="6.5.1.1"/>
    </reaction>
</comment>
<accession>A0A1A7Y584</accession>
<dbReference type="EMBL" id="HADX01003209">
    <property type="protein sequence ID" value="SBP25441.1"/>
    <property type="molecule type" value="Transcribed_RNA"/>
</dbReference>
<dbReference type="Pfam" id="PF04675">
    <property type="entry name" value="DNA_ligase_A_N"/>
    <property type="match status" value="1"/>
</dbReference>
<comment type="function">
    <text evidence="14">DNA ligase that seals nicks in double-stranded during DNA repair. Also involved in DNA replication and DNA recombination.</text>
</comment>
<dbReference type="InterPro" id="IPR000977">
    <property type="entry name" value="DNA_ligase_ATP-dep"/>
</dbReference>
<keyword evidence="12" id="KW-0131">Cell cycle</keyword>
<dbReference type="InterPro" id="IPR012308">
    <property type="entry name" value="DNA_ligase_ATP-dep_N"/>
</dbReference>
<evidence type="ECO:0000256" key="8">
    <source>
        <dbReference type="ARBA" id="ARBA00022840"/>
    </source>
</evidence>
<keyword evidence="4" id="KW-0132">Cell division</keyword>
<dbReference type="Gene3D" id="1.10.3260.10">
    <property type="entry name" value="DNA ligase, ATP-dependent, N-terminal domain"/>
    <property type="match status" value="1"/>
</dbReference>
<dbReference type="FunFam" id="3.30.470.30:FF:000016">
    <property type="entry name" value="DNA ligase"/>
    <property type="match status" value="1"/>
</dbReference>
<evidence type="ECO:0000256" key="10">
    <source>
        <dbReference type="ARBA" id="ARBA00023204"/>
    </source>
</evidence>
<dbReference type="Gene3D" id="3.30.470.30">
    <property type="entry name" value="DNA ligase/mRNA capping enzyme"/>
    <property type="match status" value="1"/>
</dbReference>
<keyword evidence="7 15" id="KW-0227">DNA damage</keyword>
<dbReference type="PROSITE" id="PS00333">
    <property type="entry name" value="DNA_LIGASE_A2"/>
    <property type="match status" value="1"/>
</dbReference>
<evidence type="ECO:0000256" key="3">
    <source>
        <dbReference type="ARBA" id="ARBA00022598"/>
    </source>
</evidence>
<keyword evidence="8 15" id="KW-0067">ATP-binding</keyword>
<protein>
    <recommendedName>
        <fullName evidence="15">DNA ligase</fullName>
        <ecNumber evidence="15">6.5.1.1</ecNumber>
    </recommendedName>
</protein>
<evidence type="ECO:0000256" key="5">
    <source>
        <dbReference type="ARBA" id="ARBA00022705"/>
    </source>
</evidence>
<keyword evidence="9 15" id="KW-0233">DNA recombination</keyword>
<evidence type="ECO:0000256" key="14">
    <source>
        <dbReference type="ARBA" id="ARBA00058910"/>
    </source>
</evidence>
<dbReference type="InterPro" id="IPR012340">
    <property type="entry name" value="NA-bd_OB-fold"/>
</dbReference>
<dbReference type="GO" id="GO:0003677">
    <property type="term" value="F:DNA binding"/>
    <property type="evidence" value="ECO:0007669"/>
    <property type="project" value="InterPro"/>
</dbReference>
<dbReference type="Pfam" id="PF01068">
    <property type="entry name" value="DNA_ligase_A_M"/>
    <property type="match status" value="1"/>
</dbReference>
<keyword evidence="11" id="KW-0539">Nucleus</keyword>
<dbReference type="Gene3D" id="2.40.50.140">
    <property type="entry name" value="Nucleic acid-binding proteins"/>
    <property type="match status" value="1"/>
</dbReference>
<dbReference type="FunFam" id="1.10.3260.10:FF:000001">
    <property type="entry name" value="DNA ligase"/>
    <property type="match status" value="1"/>
</dbReference>
<dbReference type="SUPFAM" id="SSF56091">
    <property type="entry name" value="DNA ligase/mRNA capping enzyme, catalytic domain"/>
    <property type="match status" value="1"/>
</dbReference>
<feature type="compositionally biased region" description="Basic and acidic residues" evidence="17">
    <location>
        <begin position="215"/>
        <end position="299"/>
    </location>
</feature>
<dbReference type="InterPro" id="IPR012310">
    <property type="entry name" value="DNA_ligase_ATP-dep_cent"/>
</dbReference>
<evidence type="ECO:0000256" key="1">
    <source>
        <dbReference type="ARBA" id="ARBA00004123"/>
    </source>
</evidence>
<dbReference type="NCBIfam" id="TIGR00574">
    <property type="entry name" value="dnl1"/>
    <property type="match status" value="1"/>
</dbReference>
<dbReference type="GO" id="GO:0003910">
    <property type="term" value="F:DNA ligase (ATP) activity"/>
    <property type="evidence" value="ECO:0007669"/>
    <property type="project" value="UniProtKB-EC"/>
</dbReference>
<dbReference type="Pfam" id="PF04679">
    <property type="entry name" value="DNA_ligase_A_C"/>
    <property type="match status" value="1"/>
</dbReference>
<evidence type="ECO:0000313" key="19">
    <source>
        <dbReference type="EMBL" id="SBP25441.1"/>
    </source>
</evidence>
<comment type="similarity">
    <text evidence="2 16">Belongs to the ATP-dependent DNA ligase family.</text>
</comment>
<dbReference type="PANTHER" id="PTHR45674:SF4">
    <property type="entry name" value="DNA LIGASE 1"/>
    <property type="match status" value="1"/>
</dbReference>
<dbReference type="EC" id="6.5.1.1" evidence="15"/>
<evidence type="ECO:0000256" key="2">
    <source>
        <dbReference type="ARBA" id="ARBA00007572"/>
    </source>
</evidence>
<evidence type="ECO:0000259" key="18">
    <source>
        <dbReference type="PROSITE" id="PS50160"/>
    </source>
</evidence>
<feature type="compositionally biased region" description="Basic and acidic residues" evidence="17">
    <location>
        <begin position="12"/>
        <end position="27"/>
    </location>
</feature>
<feature type="domain" description="ATP-dependent DNA ligase family profile" evidence="18">
    <location>
        <begin position="733"/>
        <end position="869"/>
    </location>
</feature>
<reference evidence="19" key="2">
    <citation type="submission" date="2016-06" db="EMBL/GenBank/DDBJ databases">
        <title>The genome of a short-lived fish provides insights into sex chromosome evolution and the genetic control of aging.</title>
        <authorList>
            <person name="Reichwald K."/>
            <person name="Felder M."/>
            <person name="Petzold A."/>
            <person name="Koch P."/>
            <person name="Groth M."/>
            <person name="Platzer M."/>
        </authorList>
    </citation>
    <scope>NUCLEOTIDE SEQUENCE</scope>
    <source>
        <tissue evidence="19">Brain</tissue>
    </source>
</reference>